<sequence>MMWSYHDEDYCELSLDTVFSEKSETEVGVEMPKKLDIDDVNYASNWINESKIKDIQKQQPHLNSLHSTTLHQNQEFCSHLWGITMSNVKLTQVRYNFEVQQNEKWFWR</sequence>
<organism evidence="1 2">
    <name type="scientific">Popillia japonica</name>
    <name type="common">Japanese beetle</name>
    <dbReference type="NCBI Taxonomy" id="7064"/>
    <lineage>
        <taxon>Eukaryota</taxon>
        <taxon>Metazoa</taxon>
        <taxon>Ecdysozoa</taxon>
        <taxon>Arthropoda</taxon>
        <taxon>Hexapoda</taxon>
        <taxon>Insecta</taxon>
        <taxon>Pterygota</taxon>
        <taxon>Neoptera</taxon>
        <taxon>Endopterygota</taxon>
        <taxon>Coleoptera</taxon>
        <taxon>Polyphaga</taxon>
        <taxon>Scarabaeiformia</taxon>
        <taxon>Scarabaeidae</taxon>
        <taxon>Rutelinae</taxon>
        <taxon>Popillia</taxon>
    </lineage>
</organism>
<accession>A0AAW1NKA5</accession>
<evidence type="ECO:0000313" key="1">
    <source>
        <dbReference type="EMBL" id="KAK9759029.1"/>
    </source>
</evidence>
<protein>
    <submittedName>
        <fullName evidence="1">Uncharacterized protein</fullName>
    </submittedName>
</protein>
<keyword evidence="2" id="KW-1185">Reference proteome</keyword>
<name>A0AAW1NKA5_POPJA</name>
<proteinExistence type="predicted"/>
<comment type="caution">
    <text evidence="1">The sequence shown here is derived from an EMBL/GenBank/DDBJ whole genome shotgun (WGS) entry which is preliminary data.</text>
</comment>
<dbReference type="AlphaFoldDB" id="A0AAW1NKA5"/>
<dbReference type="Proteomes" id="UP001458880">
    <property type="component" value="Unassembled WGS sequence"/>
</dbReference>
<evidence type="ECO:0000313" key="2">
    <source>
        <dbReference type="Proteomes" id="UP001458880"/>
    </source>
</evidence>
<reference evidence="1 2" key="1">
    <citation type="journal article" date="2024" name="BMC Genomics">
        <title>De novo assembly and annotation of Popillia japonica's genome with initial clues to its potential as an invasive pest.</title>
        <authorList>
            <person name="Cucini C."/>
            <person name="Boschi S."/>
            <person name="Funari R."/>
            <person name="Cardaioli E."/>
            <person name="Iannotti N."/>
            <person name="Marturano G."/>
            <person name="Paoli F."/>
            <person name="Bruttini M."/>
            <person name="Carapelli A."/>
            <person name="Frati F."/>
            <person name="Nardi F."/>
        </authorList>
    </citation>
    <scope>NUCLEOTIDE SEQUENCE [LARGE SCALE GENOMIC DNA]</scope>
    <source>
        <strain evidence="1">DMR45628</strain>
    </source>
</reference>
<gene>
    <name evidence="1" type="ORF">QE152_g226</name>
</gene>
<dbReference type="EMBL" id="JASPKY010000002">
    <property type="protein sequence ID" value="KAK9759029.1"/>
    <property type="molecule type" value="Genomic_DNA"/>
</dbReference>